<dbReference type="EMBL" id="MU274946">
    <property type="protein sequence ID" value="KAI0084211.1"/>
    <property type="molecule type" value="Genomic_DNA"/>
</dbReference>
<name>A0ACB8TQD3_9APHY</name>
<comment type="caution">
    <text evidence="1">The sequence shown here is derived from an EMBL/GenBank/DDBJ whole genome shotgun (WGS) entry which is preliminary data.</text>
</comment>
<dbReference type="Proteomes" id="UP001055072">
    <property type="component" value="Unassembled WGS sequence"/>
</dbReference>
<proteinExistence type="predicted"/>
<gene>
    <name evidence="1" type="ORF">BDY19DRAFT_987605</name>
</gene>
<evidence type="ECO:0000313" key="2">
    <source>
        <dbReference type="Proteomes" id="UP001055072"/>
    </source>
</evidence>
<sequence>MDHTSTQKLLIANRGEIALRILKTAKRLGIPTVAIYTHPDASAPHVLQADEAVPLYQSPPPTTSTVDNAHGYLDVEAILNICIEHAVTLVHPGYGFLSENAEFAGALLESGVTWVGPRPDVMRSMGLKHLARRVAREAGVPVVPGGEEGLVENVDEAVRAASGIGYPVVLKATAGGGGMGMVVCYGEEDVRSKLSATRDRAVSLFRNGGMYVERYIVSARHIEVQVFGDGKGRVIHMGERECSVQRRHQKVIEEAPSPFMAEHPDIRDKMCKAAVDLCTLIKYNSAGTVEFVVDDTTGEFFFLEMNTRIQVEHTVTESICPGLDIVQLMLYEALANQHPSSSSSLYYINLLSPSLSHTHHHFTTHPNTAWSIQARIYAENPSANFTPTPGVLQHVSFPSSSSFSSPSSTTPLEQEHDKWLRIDTWISSGTLVTPHYDPLLAKIIVLAPTRDDAVRRMVRVLGECRIWGTPNNVQWVRAVCAEGGVFKDGRALTGFVGGFEFTPRAMDVLNGGIETTVQDYPGRELGMGVPRSGPMDTLAFRIANLVVGNTQEGTEGLEITLARAVEFRAVFHVDAVVCVTGADARVTVGGEEVGMWGRVVIPRGSVFVIGGRRPSGGEQAEEEGMRTYLAVRGGFPEVPTYLGSKSTSMGLGGYQGRSLRAGDQLALSPSCTPSPSNLSHPLTLPPHLTPSYPSSHHWIIHVLSGPHSSVEYITPPGLTAFLSTHWKVTSSSNRMGIRLQGPKVDWARDSGGQGGSHPSNVLDGGYAEGSVNLNGDTPVVLGPEGPDMGGYVCVCVVASADMWKLGQLCTDDTIQFECVSFDGARELSSDVSNHLEAIKRFVSDESQLPPAQAKTISPAVDNPPLLSPLLKLLPPLKPTQLRAEFRQAGDKAILVEYASLKDPLSIPTRARIHAFETSLRSLSVPGIRSLSPCIRSTLIRFDPSVVSQARLLEILVHVESALEEEKEGEEEVFEGRKITFPVVLDDPWTREAVERYMGTVRDEAVYLPSNVEYLARNNGVDGREEVLDVLVKSNWLVFGVGFYLGCPFLVPIDPRCRLIAQKMNPSRTYTPRGALGIAGPVAAIYPTDSPGGYQLFGRTLPPWQTWGRGEDFSAGRPWLLRPFDQLSFEVVSEAEYSKLEAQFDAGQYKFKIEPARFSVAEYNAFVATIQPEVDEFRRRQAEGAAREEAKERELLSRWEVRKRVKREADLASSSLELSGTERTDGTDESASHVASSMNASVWKLVRRPGYTVKTPEDVLVVLEAMKTEINVVAGEENVGRTVKGYAQGVREGAVVHPGQTLVYLV</sequence>
<evidence type="ECO:0000313" key="1">
    <source>
        <dbReference type="EMBL" id="KAI0084211.1"/>
    </source>
</evidence>
<reference evidence="1" key="1">
    <citation type="journal article" date="2021" name="Environ. Microbiol.">
        <title>Gene family expansions and transcriptome signatures uncover fungal adaptations to wood decay.</title>
        <authorList>
            <person name="Hage H."/>
            <person name="Miyauchi S."/>
            <person name="Viragh M."/>
            <person name="Drula E."/>
            <person name="Min B."/>
            <person name="Chaduli D."/>
            <person name="Navarro D."/>
            <person name="Favel A."/>
            <person name="Norest M."/>
            <person name="Lesage-Meessen L."/>
            <person name="Balint B."/>
            <person name="Merenyi Z."/>
            <person name="de Eugenio L."/>
            <person name="Morin E."/>
            <person name="Martinez A.T."/>
            <person name="Baldrian P."/>
            <person name="Stursova M."/>
            <person name="Martinez M.J."/>
            <person name="Novotny C."/>
            <person name="Magnuson J.K."/>
            <person name="Spatafora J.W."/>
            <person name="Maurice S."/>
            <person name="Pangilinan J."/>
            <person name="Andreopoulos W."/>
            <person name="LaButti K."/>
            <person name="Hundley H."/>
            <person name="Na H."/>
            <person name="Kuo A."/>
            <person name="Barry K."/>
            <person name="Lipzen A."/>
            <person name="Henrissat B."/>
            <person name="Riley R."/>
            <person name="Ahrendt S."/>
            <person name="Nagy L.G."/>
            <person name="Grigoriev I.V."/>
            <person name="Martin F."/>
            <person name="Rosso M.N."/>
        </authorList>
    </citation>
    <scope>NUCLEOTIDE SEQUENCE</scope>
    <source>
        <strain evidence="1">CBS 384.51</strain>
    </source>
</reference>
<accession>A0ACB8TQD3</accession>
<protein>
    <submittedName>
        <fullName evidence="1">Urea amidolyase</fullName>
    </submittedName>
</protein>
<keyword evidence="2" id="KW-1185">Reference proteome</keyword>
<organism evidence="1 2">
    <name type="scientific">Irpex rosettiformis</name>
    <dbReference type="NCBI Taxonomy" id="378272"/>
    <lineage>
        <taxon>Eukaryota</taxon>
        <taxon>Fungi</taxon>
        <taxon>Dikarya</taxon>
        <taxon>Basidiomycota</taxon>
        <taxon>Agaricomycotina</taxon>
        <taxon>Agaricomycetes</taxon>
        <taxon>Polyporales</taxon>
        <taxon>Irpicaceae</taxon>
        <taxon>Irpex</taxon>
    </lineage>
</organism>